<evidence type="ECO:0000256" key="4">
    <source>
        <dbReference type="PROSITE-ProRule" id="PRU00169"/>
    </source>
</evidence>
<feature type="modified residue" description="4-aspartylphosphate" evidence="4">
    <location>
        <position position="52"/>
    </location>
</feature>
<dbReference type="InterPro" id="IPR050595">
    <property type="entry name" value="Bact_response_regulator"/>
</dbReference>
<evidence type="ECO:0000313" key="9">
    <source>
        <dbReference type="Proteomes" id="UP000094412"/>
    </source>
</evidence>
<keyword evidence="6" id="KW-1133">Transmembrane helix</keyword>
<name>A0A1C2E8Y3_9HYPH</name>
<dbReference type="STRING" id="1566387.QV13_04305"/>
<evidence type="ECO:0000259" key="7">
    <source>
        <dbReference type="PROSITE" id="PS50110"/>
    </source>
</evidence>
<keyword evidence="1 4" id="KW-0597">Phosphoprotein</keyword>
<dbReference type="SUPFAM" id="SSF52172">
    <property type="entry name" value="CheY-like"/>
    <property type="match status" value="1"/>
</dbReference>
<dbReference type="EMBL" id="MDEO01000025">
    <property type="protein sequence ID" value="OCX23429.1"/>
    <property type="molecule type" value="Genomic_DNA"/>
</dbReference>
<keyword evidence="2" id="KW-0805">Transcription regulation</keyword>
<sequence>MKRCMFVDKSSVIRKVARRILSGEGMFVAEAATGAAAIDLCATEMPDIIVVDSSLPDMQLTEFIGHIRSFGTAAMPLIIVLLVELDLGAIMRAKRAGAHGYLLKPFNRVQLLDRFRAMQTQGASPAQQKTRRAPGLSMTDYEKGQALSRMSSGSRST</sequence>
<protein>
    <recommendedName>
        <fullName evidence="7">Response regulatory domain-containing protein</fullName>
    </recommendedName>
</protein>
<dbReference type="PANTHER" id="PTHR44591">
    <property type="entry name" value="STRESS RESPONSE REGULATOR PROTEIN 1"/>
    <property type="match status" value="1"/>
</dbReference>
<keyword evidence="3" id="KW-0804">Transcription</keyword>
<feature type="transmembrane region" description="Helical" evidence="6">
    <location>
        <begin position="63"/>
        <end position="85"/>
    </location>
</feature>
<comment type="caution">
    <text evidence="8">The sequence shown here is derived from an EMBL/GenBank/DDBJ whole genome shotgun (WGS) entry which is preliminary data.</text>
</comment>
<dbReference type="Gene3D" id="3.40.50.2300">
    <property type="match status" value="1"/>
</dbReference>
<feature type="domain" description="Response regulatory" evidence="7">
    <location>
        <begin position="3"/>
        <end position="119"/>
    </location>
</feature>
<reference evidence="8 9" key="1">
    <citation type="submission" date="2016-08" db="EMBL/GenBank/DDBJ databases">
        <title>Whole genome sequence of Mesorhizobium sp. strain UASWS1009 isolated from industrial sewage.</title>
        <authorList>
            <person name="Crovadore J."/>
            <person name="Calmin G."/>
            <person name="Chablais R."/>
            <person name="Cochard B."/>
            <person name="Lefort F."/>
        </authorList>
    </citation>
    <scope>NUCLEOTIDE SEQUENCE [LARGE SCALE GENOMIC DNA]</scope>
    <source>
        <strain evidence="8 9">UASWS1009</strain>
    </source>
</reference>
<dbReference type="GO" id="GO:0000160">
    <property type="term" value="P:phosphorelay signal transduction system"/>
    <property type="evidence" value="ECO:0007669"/>
    <property type="project" value="InterPro"/>
</dbReference>
<evidence type="ECO:0000256" key="3">
    <source>
        <dbReference type="ARBA" id="ARBA00023163"/>
    </source>
</evidence>
<dbReference type="Pfam" id="PF00072">
    <property type="entry name" value="Response_reg"/>
    <property type="match status" value="1"/>
</dbReference>
<accession>A0A1C2E8Y3</accession>
<feature type="compositionally biased region" description="Polar residues" evidence="5">
    <location>
        <begin position="148"/>
        <end position="157"/>
    </location>
</feature>
<organism evidence="8 9">
    <name type="scientific">Mesorhizobium hungaricum</name>
    <dbReference type="NCBI Taxonomy" id="1566387"/>
    <lineage>
        <taxon>Bacteria</taxon>
        <taxon>Pseudomonadati</taxon>
        <taxon>Pseudomonadota</taxon>
        <taxon>Alphaproteobacteria</taxon>
        <taxon>Hyphomicrobiales</taxon>
        <taxon>Phyllobacteriaceae</taxon>
        <taxon>Mesorhizobium</taxon>
    </lineage>
</organism>
<dbReference type="InterPro" id="IPR011006">
    <property type="entry name" value="CheY-like_superfamily"/>
</dbReference>
<evidence type="ECO:0000256" key="5">
    <source>
        <dbReference type="SAM" id="MobiDB-lite"/>
    </source>
</evidence>
<dbReference type="InterPro" id="IPR001789">
    <property type="entry name" value="Sig_transdc_resp-reg_receiver"/>
</dbReference>
<dbReference type="OrthoDB" id="9800897at2"/>
<evidence type="ECO:0000256" key="6">
    <source>
        <dbReference type="SAM" id="Phobius"/>
    </source>
</evidence>
<evidence type="ECO:0000256" key="1">
    <source>
        <dbReference type="ARBA" id="ARBA00022553"/>
    </source>
</evidence>
<dbReference type="SMART" id="SM00448">
    <property type="entry name" value="REC"/>
    <property type="match status" value="1"/>
</dbReference>
<evidence type="ECO:0000313" key="8">
    <source>
        <dbReference type="EMBL" id="OCX23429.1"/>
    </source>
</evidence>
<gene>
    <name evidence="8" type="ORF">QV13_04305</name>
</gene>
<dbReference type="PANTHER" id="PTHR44591:SF3">
    <property type="entry name" value="RESPONSE REGULATORY DOMAIN-CONTAINING PROTEIN"/>
    <property type="match status" value="1"/>
</dbReference>
<dbReference type="CDD" id="cd00156">
    <property type="entry name" value="REC"/>
    <property type="match status" value="1"/>
</dbReference>
<dbReference type="AlphaFoldDB" id="A0A1C2E8Y3"/>
<keyword evidence="9" id="KW-1185">Reference proteome</keyword>
<keyword evidence="6" id="KW-0472">Membrane</keyword>
<evidence type="ECO:0000256" key="2">
    <source>
        <dbReference type="ARBA" id="ARBA00023015"/>
    </source>
</evidence>
<keyword evidence="6" id="KW-0812">Transmembrane</keyword>
<feature type="region of interest" description="Disordered" evidence="5">
    <location>
        <begin position="120"/>
        <end position="157"/>
    </location>
</feature>
<dbReference type="PROSITE" id="PS50110">
    <property type="entry name" value="RESPONSE_REGULATORY"/>
    <property type="match status" value="1"/>
</dbReference>
<dbReference type="Proteomes" id="UP000094412">
    <property type="component" value="Unassembled WGS sequence"/>
</dbReference>
<proteinExistence type="predicted"/>